<name>A0A918DXN1_9GAMM</name>
<dbReference type="Gene3D" id="2.60.120.10">
    <property type="entry name" value="Jelly Rolls"/>
    <property type="match status" value="2"/>
</dbReference>
<dbReference type="RefSeq" id="WP_188862380.1">
    <property type="nucleotide sequence ID" value="NZ_BMLT01000012.1"/>
</dbReference>
<sequence length="230" mass="25583">MDTTTRAPRYLKGRSADAELAGDYVDVIDEPQHFHRFENEFVRVYDVRFAPGEHSLYHRHDEDTMYVTVRDVIVHDQGYQAEEAQVHNLPAGLSLCRPHKGEPLIHRVRNDGSGPMHMIGAEVKKLPETVAEAPLEAPFHSLLDNLSGAKRLRLYMIKLEPGETTGPVTYGFSGLTVSISDANVEYAEPGGSRRVISFSPGSHIWHDGPITQTLTNKGQTALVAILGEWC</sequence>
<gene>
    <name evidence="1" type="ORF">GCM10011348_39790</name>
</gene>
<dbReference type="SUPFAM" id="SSF51182">
    <property type="entry name" value="RmlC-like cupins"/>
    <property type="match status" value="1"/>
</dbReference>
<comment type="caution">
    <text evidence="1">The sequence shown here is derived from an EMBL/GenBank/DDBJ whole genome shotgun (WGS) entry which is preliminary data.</text>
</comment>
<keyword evidence="2" id="KW-1185">Reference proteome</keyword>
<dbReference type="EMBL" id="BMLT01000012">
    <property type="protein sequence ID" value="GGO87187.1"/>
    <property type="molecule type" value="Genomic_DNA"/>
</dbReference>
<dbReference type="InterPro" id="IPR011051">
    <property type="entry name" value="RmlC_Cupin_sf"/>
</dbReference>
<evidence type="ECO:0000313" key="1">
    <source>
        <dbReference type="EMBL" id="GGO87187.1"/>
    </source>
</evidence>
<dbReference type="Proteomes" id="UP000599578">
    <property type="component" value="Unassembled WGS sequence"/>
</dbReference>
<dbReference type="AlphaFoldDB" id="A0A918DXN1"/>
<dbReference type="InterPro" id="IPR014710">
    <property type="entry name" value="RmlC-like_jellyroll"/>
</dbReference>
<proteinExistence type="predicted"/>
<evidence type="ECO:0008006" key="3">
    <source>
        <dbReference type="Google" id="ProtNLM"/>
    </source>
</evidence>
<evidence type="ECO:0000313" key="2">
    <source>
        <dbReference type="Proteomes" id="UP000599578"/>
    </source>
</evidence>
<accession>A0A918DXN1</accession>
<protein>
    <recommendedName>
        <fullName evidence="3">Cupin domain-containing protein</fullName>
    </recommendedName>
</protein>
<organism evidence="1 2">
    <name type="scientific">Marinobacterium nitratireducens</name>
    <dbReference type="NCBI Taxonomy" id="518897"/>
    <lineage>
        <taxon>Bacteria</taxon>
        <taxon>Pseudomonadati</taxon>
        <taxon>Pseudomonadota</taxon>
        <taxon>Gammaproteobacteria</taxon>
        <taxon>Oceanospirillales</taxon>
        <taxon>Oceanospirillaceae</taxon>
        <taxon>Marinobacterium</taxon>
    </lineage>
</organism>
<reference evidence="1 2" key="1">
    <citation type="journal article" date="2014" name="Int. J. Syst. Evol. Microbiol.">
        <title>Complete genome sequence of Corynebacterium casei LMG S-19264T (=DSM 44701T), isolated from a smear-ripened cheese.</title>
        <authorList>
            <consortium name="US DOE Joint Genome Institute (JGI-PGF)"/>
            <person name="Walter F."/>
            <person name="Albersmeier A."/>
            <person name="Kalinowski J."/>
            <person name="Ruckert C."/>
        </authorList>
    </citation>
    <scope>NUCLEOTIDE SEQUENCE [LARGE SCALE GENOMIC DNA]</scope>
    <source>
        <strain evidence="1 2">CGMCC 1.7286</strain>
    </source>
</reference>